<accession>A0A919TD11</accession>
<keyword evidence="1" id="KW-0472">Membrane</keyword>
<evidence type="ECO:0000313" key="3">
    <source>
        <dbReference type="Proteomes" id="UP000677082"/>
    </source>
</evidence>
<dbReference type="Proteomes" id="UP000677082">
    <property type="component" value="Unassembled WGS sequence"/>
</dbReference>
<evidence type="ECO:0000256" key="1">
    <source>
        <dbReference type="SAM" id="Phobius"/>
    </source>
</evidence>
<name>A0A919TD11_9ACTN</name>
<keyword evidence="1" id="KW-0812">Transmembrane</keyword>
<dbReference type="AlphaFoldDB" id="A0A919TD11"/>
<keyword evidence="1" id="KW-1133">Transmembrane helix</keyword>
<dbReference type="EMBL" id="BOQN01000063">
    <property type="protein sequence ID" value="GIM93067.1"/>
    <property type="molecule type" value="Genomic_DNA"/>
</dbReference>
<feature type="transmembrane region" description="Helical" evidence="1">
    <location>
        <begin position="17"/>
        <end position="34"/>
    </location>
</feature>
<comment type="caution">
    <text evidence="2">The sequence shown here is derived from an EMBL/GenBank/DDBJ whole genome shotgun (WGS) entry which is preliminary data.</text>
</comment>
<keyword evidence="3" id="KW-1185">Reference proteome</keyword>
<evidence type="ECO:0000313" key="2">
    <source>
        <dbReference type="EMBL" id="GIM93067.1"/>
    </source>
</evidence>
<protein>
    <submittedName>
        <fullName evidence="2">Uncharacterized protein</fullName>
    </submittedName>
</protein>
<gene>
    <name evidence="2" type="ORF">Ato02nite_048600</name>
</gene>
<proteinExistence type="predicted"/>
<organism evidence="2 3">
    <name type="scientific">Paractinoplanes toevensis</name>
    <dbReference type="NCBI Taxonomy" id="571911"/>
    <lineage>
        <taxon>Bacteria</taxon>
        <taxon>Bacillati</taxon>
        <taxon>Actinomycetota</taxon>
        <taxon>Actinomycetes</taxon>
        <taxon>Micromonosporales</taxon>
        <taxon>Micromonosporaceae</taxon>
        <taxon>Paractinoplanes</taxon>
    </lineage>
</organism>
<dbReference type="RefSeq" id="WP_213008904.1">
    <property type="nucleotide sequence ID" value="NZ_BOQN01000063.1"/>
</dbReference>
<feature type="transmembrane region" description="Helical" evidence="1">
    <location>
        <begin position="40"/>
        <end position="60"/>
    </location>
</feature>
<reference evidence="2 3" key="1">
    <citation type="submission" date="2021-03" db="EMBL/GenBank/DDBJ databases">
        <title>Whole genome shotgun sequence of Actinoplanes toevensis NBRC 105298.</title>
        <authorList>
            <person name="Komaki H."/>
            <person name="Tamura T."/>
        </authorList>
    </citation>
    <scope>NUCLEOTIDE SEQUENCE [LARGE SCALE GENOMIC DNA]</scope>
    <source>
        <strain evidence="2 3">NBRC 105298</strain>
    </source>
</reference>
<sequence>MSERPGPRRPRTTAKRVLVAGLIDVAAGGVAFLIEDLAGATDLLFPSLYVVLAPFVAWLAPKVSYRRRDALITPWVLPIVA</sequence>